<dbReference type="Pfam" id="PF03741">
    <property type="entry name" value="TerC"/>
    <property type="match status" value="1"/>
</dbReference>
<organism evidence="7 8">
    <name type="scientific">Terrimicrobium sacchariphilum</name>
    <dbReference type="NCBI Taxonomy" id="690879"/>
    <lineage>
        <taxon>Bacteria</taxon>
        <taxon>Pseudomonadati</taxon>
        <taxon>Verrucomicrobiota</taxon>
        <taxon>Terrimicrobiia</taxon>
        <taxon>Terrimicrobiales</taxon>
        <taxon>Terrimicrobiaceae</taxon>
        <taxon>Terrimicrobium</taxon>
    </lineage>
</organism>
<evidence type="ECO:0000256" key="1">
    <source>
        <dbReference type="ARBA" id="ARBA00004141"/>
    </source>
</evidence>
<sequence length="341" mass="37516">MTLFPFEHYWGFYAAFSALILGLLALDLFVFHRRAHAVSMKEAAGWSVFWVALGLIFGVGLYYYSLSSFAGNPAMAGMNHAAMAGQATIEYYTGFVIEKALAVDNLFVFVMIFAYLSIPAEFQHRVLFFGILGALVFRAIFIALGAVLFQFHWVVIFFGVLLILTGIKILLVADTKDDPSKNPIIRFLMSRLPVTAMDGQKFFVRKAGKWLVTPLFVALIFIEVSDIIFAVDSVPAIFAITKEPLIVFTSNVFAILGLRAMYFLLAGAVDKFHLLKYALGVILIFVGLKMAWLNEAFGGKFPITWSLGIILGLLAVAITASLVLAKKTEAGIVPANPSRDA</sequence>
<feature type="transmembrane region" description="Helical" evidence="6">
    <location>
        <begin position="12"/>
        <end position="31"/>
    </location>
</feature>
<feature type="transmembrane region" description="Helical" evidence="6">
    <location>
        <begin position="43"/>
        <end position="64"/>
    </location>
</feature>
<dbReference type="PANTHER" id="PTHR30238:SF0">
    <property type="entry name" value="THYLAKOID MEMBRANE PROTEIN TERC, CHLOROPLASTIC"/>
    <property type="match status" value="1"/>
</dbReference>
<dbReference type="AlphaFoldDB" id="A0A146G719"/>
<keyword evidence="3 6" id="KW-0812">Transmembrane</keyword>
<accession>A0A146G719</accession>
<dbReference type="OrthoDB" id="9783692at2"/>
<comment type="similarity">
    <text evidence="2">Belongs to the TerC family.</text>
</comment>
<dbReference type="EMBL" id="BDCO01000002">
    <property type="protein sequence ID" value="GAT33515.1"/>
    <property type="molecule type" value="Genomic_DNA"/>
</dbReference>
<evidence type="ECO:0000256" key="3">
    <source>
        <dbReference type="ARBA" id="ARBA00022692"/>
    </source>
</evidence>
<keyword evidence="4 6" id="KW-1133">Transmembrane helix</keyword>
<dbReference type="GO" id="GO:0016020">
    <property type="term" value="C:membrane"/>
    <property type="evidence" value="ECO:0007669"/>
    <property type="project" value="UniProtKB-SubCell"/>
</dbReference>
<comment type="caution">
    <text evidence="7">The sequence shown here is derived from an EMBL/GenBank/DDBJ whole genome shotgun (WGS) entry which is preliminary data.</text>
</comment>
<dbReference type="STRING" id="690879.TSACC_21932"/>
<feature type="transmembrane region" description="Helical" evidence="6">
    <location>
        <begin position="100"/>
        <end position="119"/>
    </location>
</feature>
<evidence type="ECO:0000313" key="8">
    <source>
        <dbReference type="Proteomes" id="UP000076023"/>
    </source>
</evidence>
<proteinExistence type="inferred from homology"/>
<dbReference type="InParanoid" id="A0A146G719"/>
<feature type="transmembrane region" description="Helical" evidence="6">
    <location>
        <begin position="305"/>
        <end position="325"/>
    </location>
</feature>
<dbReference type="PANTHER" id="PTHR30238">
    <property type="entry name" value="MEMBRANE BOUND PREDICTED REDOX MODULATOR"/>
    <property type="match status" value="1"/>
</dbReference>
<feature type="transmembrane region" description="Helical" evidence="6">
    <location>
        <begin position="126"/>
        <end position="147"/>
    </location>
</feature>
<keyword evidence="8" id="KW-1185">Reference proteome</keyword>
<comment type="subcellular location">
    <subcellularLocation>
        <location evidence="1">Membrane</location>
        <topology evidence="1">Multi-pass membrane protein</topology>
    </subcellularLocation>
</comment>
<name>A0A146G719_TERSA</name>
<keyword evidence="5 6" id="KW-0472">Membrane</keyword>
<dbReference type="FunCoup" id="A0A146G719">
    <property type="interactions" value="234"/>
</dbReference>
<evidence type="ECO:0000256" key="4">
    <source>
        <dbReference type="ARBA" id="ARBA00022989"/>
    </source>
</evidence>
<feature type="transmembrane region" description="Helical" evidence="6">
    <location>
        <begin position="210"/>
        <end position="239"/>
    </location>
</feature>
<evidence type="ECO:0000256" key="5">
    <source>
        <dbReference type="ARBA" id="ARBA00023136"/>
    </source>
</evidence>
<dbReference type="InterPro" id="IPR022369">
    <property type="entry name" value="Integral_membrane_TerC_rswitch"/>
</dbReference>
<protein>
    <submittedName>
        <fullName evidence="7">Tellurite resistance protein TerC</fullName>
    </submittedName>
</protein>
<feature type="transmembrane region" description="Helical" evidence="6">
    <location>
        <begin position="274"/>
        <end position="293"/>
    </location>
</feature>
<evidence type="ECO:0000313" key="7">
    <source>
        <dbReference type="EMBL" id="GAT33515.1"/>
    </source>
</evidence>
<gene>
    <name evidence="7" type="ORF">TSACC_21932</name>
</gene>
<feature type="transmembrane region" description="Helical" evidence="6">
    <location>
        <begin position="245"/>
        <end position="265"/>
    </location>
</feature>
<dbReference type="InterPro" id="IPR005496">
    <property type="entry name" value="Integral_membrane_TerC"/>
</dbReference>
<reference evidence="8" key="1">
    <citation type="journal article" date="2017" name="Genome Announc.">
        <title>Draft Genome Sequence of Terrimicrobium sacchariphilum NM-5T, a Facultative Anaerobic Soil Bacterium of the Class Spartobacteria.</title>
        <authorList>
            <person name="Qiu Y.L."/>
            <person name="Tourlousse D.M."/>
            <person name="Matsuura N."/>
            <person name="Ohashi A."/>
            <person name="Sekiguchi Y."/>
        </authorList>
    </citation>
    <scope>NUCLEOTIDE SEQUENCE [LARGE SCALE GENOMIC DNA]</scope>
    <source>
        <strain evidence="8">NM-5</strain>
    </source>
</reference>
<dbReference type="RefSeq" id="WP_075079242.1">
    <property type="nucleotide sequence ID" value="NZ_BDCO01000002.1"/>
</dbReference>
<dbReference type="NCBIfam" id="TIGR03718">
    <property type="entry name" value="R_switched_Alx"/>
    <property type="match status" value="1"/>
</dbReference>
<dbReference type="Proteomes" id="UP000076023">
    <property type="component" value="Unassembled WGS sequence"/>
</dbReference>
<evidence type="ECO:0000256" key="6">
    <source>
        <dbReference type="SAM" id="Phobius"/>
    </source>
</evidence>
<feature type="transmembrane region" description="Helical" evidence="6">
    <location>
        <begin position="153"/>
        <end position="173"/>
    </location>
</feature>
<evidence type="ECO:0000256" key="2">
    <source>
        <dbReference type="ARBA" id="ARBA00007511"/>
    </source>
</evidence>